<proteinExistence type="predicted"/>
<evidence type="ECO:0000313" key="2">
    <source>
        <dbReference type="Proteomes" id="UP000887574"/>
    </source>
</evidence>
<protein>
    <submittedName>
        <fullName evidence="3">DDE-1 domain-containing protein</fullName>
    </submittedName>
</protein>
<feature type="domain" description="DDE-1" evidence="1">
    <location>
        <begin position="35"/>
        <end position="135"/>
    </location>
</feature>
<evidence type="ECO:0000259" key="1">
    <source>
        <dbReference type="Pfam" id="PF03184"/>
    </source>
</evidence>
<keyword evidence="2" id="KW-1185">Reference proteome</keyword>
<name>A0A915DVJ3_9BILA</name>
<sequence length="148" mass="16939">MLTGRSDGYKCQPYVLLPRKRVDQAIVVDPAIFLKYLLVWDSFRCHISEATKKQLKQCELETAVVPGGCTKFVQAPDLCWNSSFKVKIREFYEDWMLHGEKGVTKRWNPKATPMSVYLQWIVEAWGSLSNELISESLKSCDITNSTDG</sequence>
<dbReference type="AlphaFoldDB" id="A0A915DVJ3"/>
<dbReference type="WBParaSite" id="jg23639">
    <property type="protein sequence ID" value="jg23639"/>
    <property type="gene ID" value="jg23639"/>
</dbReference>
<dbReference type="GO" id="GO:0003676">
    <property type="term" value="F:nucleic acid binding"/>
    <property type="evidence" value="ECO:0007669"/>
    <property type="project" value="InterPro"/>
</dbReference>
<evidence type="ECO:0000313" key="3">
    <source>
        <dbReference type="WBParaSite" id="jg23639"/>
    </source>
</evidence>
<accession>A0A915DVJ3</accession>
<reference evidence="3" key="1">
    <citation type="submission" date="2022-11" db="UniProtKB">
        <authorList>
            <consortium name="WormBaseParasite"/>
        </authorList>
    </citation>
    <scope>IDENTIFICATION</scope>
</reference>
<organism evidence="2 3">
    <name type="scientific">Ditylenchus dipsaci</name>
    <dbReference type="NCBI Taxonomy" id="166011"/>
    <lineage>
        <taxon>Eukaryota</taxon>
        <taxon>Metazoa</taxon>
        <taxon>Ecdysozoa</taxon>
        <taxon>Nematoda</taxon>
        <taxon>Chromadorea</taxon>
        <taxon>Rhabditida</taxon>
        <taxon>Tylenchina</taxon>
        <taxon>Tylenchomorpha</taxon>
        <taxon>Sphaerularioidea</taxon>
        <taxon>Anguinidae</taxon>
        <taxon>Anguininae</taxon>
        <taxon>Ditylenchus</taxon>
    </lineage>
</organism>
<dbReference type="InterPro" id="IPR004875">
    <property type="entry name" value="DDE_SF_endonuclease_dom"/>
</dbReference>
<dbReference type="Pfam" id="PF03184">
    <property type="entry name" value="DDE_1"/>
    <property type="match status" value="1"/>
</dbReference>
<dbReference type="Proteomes" id="UP000887574">
    <property type="component" value="Unplaced"/>
</dbReference>